<dbReference type="CDD" id="cd03786">
    <property type="entry name" value="GTB_UDP-GlcNAc_2-Epimerase"/>
    <property type="match status" value="1"/>
</dbReference>
<evidence type="ECO:0000313" key="3">
    <source>
        <dbReference type="Proteomes" id="UP000201728"/>
    </source>
</evidence>
<dbReference type="InterPro" id="IPR020004">
    <property type="entry name" value="UDP-GlcNAc_Epase"/>
</dbReference>
<dbReference type="Proteomes" id="UP000201728">
    <property type="component" value="Chromosome"/>
</dbReference>
<dbReference type="AlphaFoldDB" id="A0A222P3K6"/>
<proteinExistence type="predicted"/>
<dbReference type="GO" id="GO:0102388">
    <property type="term" value="F:UDP-N,N'-diacetylbacillosamine 2-epimerase activity"/>
    <property type="evidence" value="ECO:0007669"/>
    <property type="project" value="UniProtKB-EC"/>
</dbReference>
<dbReference type="SUPFAM" id="SSF53756">
    <property type="entry name" value="UDP-Glycosyltransferase/glycogen phosphorylase"/>
    <property type="match status" value="1"/>
</dbReference>
<dbReference type="GO" id="GO:0006047">
    <property type="term" value="P:UDP-N-acetylglucosamine metabolic process"/>
    <property type="evidence" value="ECO:0007669"/>
    <property type="project" value="InterPro"/>
</dbReference>
<sequence length="360" mass="39948">MRSVLKCLNAAPDIDLSICVTGMHLSALYGSTVNEIIADGFKICAQIPVDVNTAVHATMAKSIGFEIIAMTELFEQQKPDIVLLLGDRGEMLAGALAAVHLNIPVVHLHGGERSGTVDEMIRHAISKLAHYHFVATKAAYERLVKMGERENSIFLVGAPGLDEIVTYNPCNREQCCKQYGLDPSRPFALLIFHPVVQEYNEIRFQFENIILAALQMKLQILILEPNSDAGGHFIREILEKYKNHEDVRVIKHMLRQSYLDCLANADVMLGNSSSGIIEAASYNLIVINVGSRQQFRERGDNVIDVGTDIPSILSGLHQVLPAKKNTFNNFYGDGRTAERCCELLRTISLNPDILNKCNAY</sequence>
<name>A0A222P3K6_9GAMM</name>
<dbReference type="PANTHER" id="PTHR43174">
    <property type="entry name" value="UDP-N-ACETYLGLUCOSAMINE 2-EPIMERASE"/>
    <property type="match status" value="1"/>
</dbReference>
<accession>A0A222P3K6</accession>
<protein>
    <submittedName>
        <fullName evidence="2">UDP-N,N'-diacetylbacillosamine 2-epimerase (Hydrolyzing)</fullName>
        <ecNumber evidence="2">3.2.1.184</ecNumber>
    </submittedName>
</protein>
<dbReference type="NCBIfam" id="TIGR03568">
    <property type="entry name" value="NeuC_NnaA"/>
    <property type="match status" value="1"/>
</dbReference>
<gene>
    <name evidence="2" type="ORF">clem_09450</name>
</gene>
<dbReference type="EC" id="3.2.1.184" evidence="2"/>
<dbReference type="RefSeq" id="WP_232505445.1">
    <property type="nucleotide sequence ID" value="NZ_CP016397.1"/>
</dbReference>
<dbReference type="PANTHER" id="PTHR43174:SF3">
    <property type="entry name" value="UDP-N-ACETYLGLUCOSAMINE 2-EPIMERASE"/>
    <property type="match status" value="1"/>
</dbReference>
<dbReference type="InterPro" id="IPR003331">
    <property type="entry name" value="UDP_GlcNAc_Epimerase_2_dom"/>
</dbReference>
<dbReference type="KEGG" id="lcd:clem_09450"/>
<feature type="domain" description="UDP-N-acetylglucosamine 2-epimerase" evidence="1">
    <location>
        <begin position="8"/>
        <end position="344"/>
    </location>
</feature>
<keyword evidence="2" id="KW-0326">Glycosidase</keyword>
<evidence type="ECO:0000313" key="2">
    <source>
        <dbReference type="EMBL" id="ASQ46440.1"/>
    </source>
</evidence>
<dbReference type="EMBL" id="CP016397">
    <property type="protein sequence ID" value="ASQ46440.1"/>
    <property type="molecule type" value="Genomic_DNA"/>
</dbReference>
<evidence type="ECO:0000259" key="1">
    <source>
        <dbReference type="Pfam" id="PF02350"/>
    </source>
</evidence>
<dbReference type="Gene3D" id="3.40.50.2000">
    <property type="entry name" value="Glycogen Phosphorylase B"/>
    <property type="match status" value="2"/>
</dbReference>
<dbReference type="Pfam" id="PF02350">
    <property type="entry name" value="Epimerase_2"/>
    <property type="match status" value="1"/>
</dbReference>
<dbReference type="InterPro" id="IPR029767">
    <property type="entry name" value="WecB-like"/>
</dbReference>
<reference evidence="3" key="1">
    <citation type="submission" date="2016-07" db="EMBL/GenBank/DDBJ databases">
        <authorList>
            <person name="Florea S."/>
            <person name="Webb J.S."/>
            <person name="Jaromczyk J."/>
            <person name="Schardl C.L."/>
        </authorList>
    </citation>
    <scope>NUCLEOTIDE SEQUENCE [LARGE SCALE GENOMIC DNA]</scope>
    <source>
        <strain evidence="3">CDC-D5610</strain>
    </source>
</reference>
<organism evidence="2 3">
    <name type="scientific">Legionella clemsonensis</name>
    <dbReference type="NCBI Taxonomy" id="1867846"/>
    <lineage>
        <taxon>Bacteria</taxon>
        <taxon>Pseudomonadati</taxon>
        <taxon>Pseudomonadota</taxon>
        <taxon>Gammaproteobacteria</taxon>
        <taxon>Legionellales</taxon>
        <taxon>Legionellaceae</taxon>
        <taxon>Legionella</taxon>
    </lineage>
</organism>
<keyword evidence="2" id="KW-0378">Hydrolase</keyword>
<keyword evidence="3" id="KW-1185">Reference proteome</keyword>